<gene>
    <name evidence="1" type="ORF">FRX31_016423</name>
</gene>
<dbReference type="Proteomes" id="UP000554482">
    <property type="component" value="Unassembled WGS sequence"/>
</dbReference>
<proteinExistence type="predicted"/>
<accession>A0A7J6WBK8</accession>
<name>A0A7J6WBK8_THATH</name>
<reference evidence="1 2" key="1">
    <citation type="submission" date="2020-06" db="EMBL/GenBank/DDBJ databases">
        <title>Transcriptomic and genomic resources for Thalictrum thalictroides and T. hernandezii: Facilitating candidate gene discovery in an emerging model plant lineage.</title>
        <authorList>
            <person name="Arias T."/>
            <person name="Riano-Pachon D.M."/>
            <person name="Di Stilio V.S."/>
        </authorList>
    </citation>
    <scope>NUCLEOTIDE SEQUENCE [LARGE SCALE GENOMIC DNA]</scope>
    <source>
        <strain evidence="2">cv. WT478/WT964</strain>
        <tissue evidence="1">Leaves</tissue>
    </source>
</reference>
<keyword evidence="2" id="KW-1185">Reference proteome</keyword>
<dbReference type="EMBL" id="JABWDY010019359">
    <property type="protein sequence ID" value="KAF5193990.1"/>
    <property type="molecule type" value="Genomic_DNA"/>
</dbReference>
<comment type="caution">
    <text evidence="1">The sequence shown here is derived from an EMBL/GenBank/DDBJ whole genome shotgun (WGS) entry which is preliminary data.</text>
</comment>
<organism evidence="1 2">
    <name type="scientific">Thalictrum thalictroides</name>
    <name type="common">Rue-anemone</name>
    <name type="synonym">Anemone thalictroides</name>
    <dbReference type="NCBI Taxonomy" id="46969"/>
    <lineage>
        <taxon>Eukaryota</taxon>
        <taxon>Viridiplantae</taxon>
        <taxon>Streptophyta</taxon>
        <taxon>Embryophyta</taxon>
        <taxon>Tracheophyta</taxon>
        <taxon>Spermatophyta</taxon>
        <taxon>Magnoliopsida</taxon>
        <taxon>Ranunculales</taxon>
        <taxon>Ranunculaceae</taxon>
        <taxon>Thalictroideae</taxon>
        <taxon>Thalictrum</taxon>
    </lineage>
</organism>
<evidence type="ECO:0000313" key="2">
    <source>
        <dbReference type="Proteomes" id="UP000554482"/>
    </source>
</evidence>
<sequence>MGDDEIIAIDEIDPIVQNVQPGEHVVNVEVENPLPTKMNEDNLDMFFAVFDTEDNQLAEGVEEIDHAGLTDVCSELI</sequence>
<protein>
    <submittedName>
        <fullName evidence="1">Uncharacterized protein</fullName>
    </submittedName>
</protein>
<evidence type="ECO:0000313" key="1">
    <source>
        <dbReference type="EMBL" id="KAF5193990.1"/>
    </source>
</evidence>
<dbReference type="AlphaFoldDB" id="A0A7J6WBK8"/>